<accession>V5BBI7</accession>
<dbReference type="Proteomes" id="UP000017842">
    <property type="component" value="Unassembled WGS sequence"/>
</dbReference>
<keyword evidence="2" id="KW-1185">Reference proteome</keyword>
<dbReference type="Pfam" id="PF00805">
    <property type="entry name" value="Pentapeptide"/>
    <property type="match status" value="2"/>
</dbReference>
<name>V5BBI7_9GAMM</name>
<dbReference type="SUPFAM" id="SSF141571">
    <property type="entry name" value="Pentapeptide repeat-like"/>
    <property type="match status" value="1"/>
</dbReference>
<dbReference type="STRING" id="1116472.MGMO_120c00120"/>
<dbReference type="Gene3D" id="2.160.20.80">
    <property type="entry name" value="E3 ubiquitin-protein ligase SopA"/>
    <property type="match status" value="1"/>
</dbReference>
<evidence type="ECO:0008006" key="3">
    <source>
        <dbReference type="Google" id="ProtNLM"/>
    </source>
</evidence>
<dbReference type="OrthoDB" id="9806704at2"/>
<organism evidence="1 2">
    <name type="scientific">Methyloglobulus morosus KoM1</name>
    <dbReference type="NCBI Taxonomy" id="1116472"/>
    <lineage>
        <taxon>Bacteria</taxon>
        <taxon>Pseudomonadati</taxon>
        <taxon>Pseudomonadota</taxon>
        <taxon>Gammaproteobacteria</taxon>
        <taxon>Methylococcales</taxon>
        <taxon>Methylococcaceae</taxon>
        <taxon>Methyloglobulus</taxon>
    </lineage>
</organism>
<dbReference type="AlphaFoldDB" id="V5BBI7"/>
<comment type="caution">
    <text evidence="1">The sequence shown here is derived from an EMBL/GenBank/DDBJ whole genome shotgun (WGS) entry which is preliminary data.</text>
</comment>
<sequence length="286" mass="30125">MKKYQFAAPMGVVLILASAICPHRKVLADNRIAACYSKPHGLTTIISNGLAPTQNENSSDLINRCNAINGKLVIWSQDHSSTCFQPNAGDSLVGCNFTLTGVNFPQSLDLRGIKATDAILNNLTFSGFNFTGADFSNASLIGTVFSSDTPTNLNYVNFTHASLTGTNFQGSDLKVANFSLAPLSNVNLTDSNLTEASFINAIVNNTTLINSNLRFADFTGSTLNNVNFSNSNLCGAQLPQDCSDGCFIEGSGIIMTPSTVCPDGFPLGATGGICQDNSLIPASVCP</sequence>
<dbReference type="PANTHER" id="PTHR14136">
    <property type="entry name" value="BTB_POZ DOMAIN-CONTAINING PROTEIN KCTD9"/>
    <property type="match status" value="1"/>
</dbReference>
<proteinExistence type="predicted"/>
<evidence type="ECO:0000313" key="2">
    <source>
        <dbReference type="Proteomes" id="UP000017842"/>
    </source>
</evidence>
<dbReference type="RefSeq" id="WP_023495782.1">
    <property type="nucleotide sequence ID" value="NZ_AYLO01000112.1"/>
</dbReference>
<dbReference type="InterPro" id="IPR051082">
    <property type="entry name" value="Pentapeptide-BTB/POZ_domain"/>
</dbReference>
<dbReference type="InterPro" id="IPR001646">
    <property type="entry name" value="5peptide_repeat"/>
</dbReference>
<reference evidence="1 2" key="1">
    <citation type="journal article" date="2013" name="Genome Announc.">
        <title>Draft Genome Sequence of the Methanotrophic Gammaproteobacterium Methyloglobulus morosus DSM 22980 Strain KoM1.</title>
        <authorList>
            <person name="Poehlein A."/>
            <person name="Deutzmann J.S."/>
            <person name="Daniel R."/>
            <person name="Simeonova D.D."/>
        </authorList>
    </citation>
    <scope>NUCLEOTIDE SEQUENCE [LARGE SCALE GENOMIC DNA]</scope>
    <source>
        <strain evidence="1 2">KoM1</strain>
    </source>
</reference>
<evidence type="ECO:0000313" key="1">
    <source>
        <dbReference type="EMBL" id="ESS70625.1"/>
    </source>
</evidence>
<protein>
    <recommendedName>
        <fullName evidence="3">Pentapeptide repeat-containing protein</fullName>
    </recommendedName>
</protein>
<dbReference type="EMBL" id="AYLO01000112">
    <property type="protein sequence ID" value="ESS70625.1"/>
    <property type="molecule type" value="Genomic_DNA"/>
</dbReference>
<dbReference type="eggNOG" id="COG1357">
    <property type="taxonomic scope" value="Bacteria"/>
</dbReference>
<gene>
    <name evidence="1" type="ORF">MGMO_120c00120</name>
</gene>
<dbReference type="PANTHER" id="PTHR14136:SF17">
    <property type="entry name" value="BTB_POZ DOMAIN-CONTAINING PROTEIN KCTD9"/>
    <property type="match status" value="1"/>
</dbReference>